<accession>A0AB39DNH5</accession>
<dbReference type="SUPFAM" id="SSF69635">
    <property type="entry name" value="Type III secretory system chaperone-like"/>
    <property type="match status" value="1"/>
</dbReference>
<reference evidence="3" key="1">
    <citation type="submission" date="2024-05" db="EMBL/GenBank/DDBJ databases">
        <authorList>
            <person name="Luo Y.-C."/>
            <person name="Nicholds J."/>
            <person name="Mortimer T."/>
            <person name="Maboni G."/>
        </authorList>
    </citation>
    <scope>NUCLEOTIDE SEQUENCE</scope>
    <source>
        <strain evidence="16">124370</strain>
        <strain evidence="17">124566</strain>
        <strain evidence="15">124953</strain>
        <strain evidence="14">130308</strain>
        <strain evidence="13">130416</strain>
        <strain evidence="12">140124</strain>
        <strain evidence="11">143751</strain>
        <strain evidence="10">143769</strain>
        <strain evidence="9">143811</strain>
        <strain evidence="8">143936</strain>
        <strain evidence="7">145849</strain>
        <strain evidence="6">145850</strain>
        <strain evidence="5">145852</strain>
        <strain evidence="4">148131</strain>
        <strain evidence="3">150221</strain>
        <strain evidence="2">150964</strain>
        <strain evidence="1">153271</strain>
    </source>
</reference>
<dbReference type="EMBL" id="CP158260">
    <property type="protein sequence ID" value="XDJ64484.1"/>
    <property type="molecule type" value="Genomic_DNA"/>
</dbReference>
<dbReference type="EMBL" id="CP158266">
    <property type="protein sequence ID" value="XDJ83481.1"/>
    <property type="molecule type" value="Genomic_DNA"/>
</dbReference>
<dbReference type="EMBL" id="CP158253">
    <property type="protein sequence ID" value="XDJ45152.1"/>
    <property type="molecule type" value="Genomic_DNA"/>
</dbReference>
<dbReference type="EMBL" id="CP158259">
    <property type="protein sequence ID" value="XDJ60901.1"/>
    <property type="molecule type" value="Genomic_DNA"/>
</dbReference>
<evidence type="ECO:0000313" key="9">
    <source>
        <dbReference type="EMBL" id="XDJ75655.1"/>
    </source>
</evidence>
<evidence type="ECO:0000313" key="3">
    <source>
        <dbReference type="EMBL" id="XDJ55625.1"/>
    </source>
</evidence>
<dbReference type="EMBL" id="CP158264">
    <property type="protein sequence ID" value="XDJ75655.1"/>
    <property type="molecule type" value="Genomic_DNA"/>
</dbReference>
<name>A0AB39DNH5_9BURK</name>
<proteinExistence type="predicted"/>
<evidence type="ECO:0000313" key="11">
    <source>
        <dbReference type="EMBL" id="XDJ83481.1"/>
    </source>
</evidence>
<dbReference type="Gene3D" id="3.30.1460.10">
    <property type="match status" value="1"/>
</dbReference>
<evidence type="ECO:0000313" key="13">
    <source>
        <dbReference type="EMBL" id="XDJ89051.1"/>
    </source>
</evidence>
<dbReference type="RefSeq" id="WP_368641539.1">
    <property type="nucleotide sequence ID" value="NZ_CP158253.1"/>
</dbReference>
<organism evidence="3">
    <name type="scientific">Castellaniella ginsengisoli</name>
    <dbReference type="NCBI Taxonomy" id="546114"/>
    <lineage>
        <taxon>Bacteria</taxon>
        <taxon>Pseudomonadati</taxon>
        <taxon>Pseudomonadota</taxon>
        <taxon>Betaproteobacteria</taxon>
        <taxon>Burkholderiales</taxon>
        <taxon>Alcaligenaceae</taxon>
        <taxon>Castellaniella</taxon>
    </lineage>
</organism>
<protein>
    <submittedName>
        <fullName evidence="3">Type III secretion system chaperone</fullName>
    </submittedName>
</protein>
<dbReference type="EMBL" id="CP158265">
    <property type="protein sequence ID" value="XDJ76183.1"/>
    <property type="molecule type" value="Genomic_DNA"/>
</dbReference>
<dbReference type="EMBL" id="CP158273">
    <property type="protein sequence ID" value="XDJ97358.1"/>
    <property type="molecule type" value="Genomic_DNA"/>
</dbReference>
<dbReference type="EMBL" id="CP158263">
    <property type="protein sequence ID" value="XDJ70879.1"/>
    <property type="molecule type" value="Genomic_DNA"/>
</dbReference>
<dbReference type="EMBL" id="CP158257">
    <property type="protein sequence ID" value="XDJ55625.1"/>
    <property type="molecule type" value="Genomic_DNA"/>
</dbReference>
<dbReference type="EMBL" id="CP158258">
    <property type="protein sequence ID" value="XDJ58365.1"/>
    <property type="molecule type" value="Genomic_DNA"/>
</dbReference>
<dbReference type="EMBL" id="CP158256">
    <property type="protein sequence ID" value="XDJ53001.1"/>
    <property type="molecule type" value="Genomic_DNA"/>
</dbReference>
<dbReference type="AlphaFoldDB" id="A0AB39DNH5"/>
<sequence>MNTESSDTLRQWGERIEQALGIPLCVREDGAFALRSKGGALVGVEPMPGSRGVAFNGELGNTASELPPRTLRALLAINLAPGLSGTGFIGLAPQTDALILRMYWTPAESGWTEDTFMGVLTTFAEHVDALAASIASRDVERILDSSASTEAVVEDSRPGASDLV</sequence>
<dbReference type="EMBL" id="CP158268">
    <property type="protein sequence ID" value="XDJ84859.1"/>
    <property type="molecule type" value="Genomic_DNA"/>
</dbReference>
<evidence type="ECO:0000313" key="14">
    <source>
        <dbReference type="EMBL" id="XDJ90426.1"/>
    </source>
</evidence>
<evidence type="ECO:0000313" key="5">
    <source>
        <dbReference type="EMBL" id="XDJ60901.1"/>
    </source>
</evidence>
<evidence type="ECO:0000313" key="7">
    <source>
        <dbReference type="EMBL" id="XDJ67606.1"/>
    </source>
</evidence>
<dbReference type="CDD" id="cd16364">
    <property type="entry name" value="T3SC_I-like"/>
    <property type="match status" value="1"/>
</dbReference>
<dbReference type="EMBL" id="CP158271">
    <property type="protein sequence ID" value="XDJ93658.1"/>
    <property type="molecule type" value="Genomic_DNA"/>
</dbReference>
<dbReference type="EMBL" id="CP158269">
    <property type="protein sequence ID" value="XDJ89051.1"/>
    <property type="molecule type" value="Genomic_DNA"/>
</dbReference>
<gene>
    <name evidence="4" type="ORF">ABRY90_00055</name>
    <name evidence="7" type="ORF">ABRY91_06210</name>
    <name evidence="5" type="ORF">ABRY92_13160</name>
    <name evidence="15" type="ORF">ABRY95_01110</name>
    <name evidence="11" type="ORF">ABRY96_04485</name>
    <name evidence="9" type="ORF">ABRY97_05800</name>
    <name evidence="13" type="ORF">ABRY98_05690</name>
    <name evidence="3" type="ORF">ABRZ00_00055</name>
    <name evidence="2" type="ORF">ABRZ01_00330</name>
    <name evidence="1" type="ORF">ABRZ02_02335</name>
    <name evidence="6" type="ORF">ABRZ03_03840</name>
    <name evidence="16" type="ORF">ABRZ05_06580</name>
    <name evidence="8" type="ORF">ABRZ06_07920</name>
    <name evidence="12" type="ORF">ABRZ08_11690</name>
    <name evidence="10" type="ORF">ABRZ10_08285</name>
    <name evidence="17" type="ORF">ABRZ11_06235</name>
    <name evidence="14" type="ORF">ABRZ12_12330</name>
</gene>
<evidence type="ECO:0000313" key="17">
    <source>
        <dbReference type="EMBL" id="XDK00005.1"/>
    </source>
</evidence>
<evidence type="ECO:0000313" key="16">
    <source>
        <dbReference type="EMBL" id="XDJ97358.1"/>
    </source>
</evidence>
<evidence type="ECO:0000313" key="2">
    <source>
        <dbReference type="EMBL" id="XDJ53001.1"/>
    </source>
</evidence>
<evidence type="ECO:0000313" key="12">
    <source>
        <dbReference type="EMBL" id="XDJ84859.1"/>
    </source>
</evidence>
<dbReference type="KEGG" id="cgin:ABRZ00_00055"/>
<dbReference type="EMBL" id="CP158261">
    <property type="protein sequence ID" value="XDJ67606.1"/>
    <property type="molecule type" value="Genomic_DNA"/>
</dbReference>
<dbReference type="EMBL" id="CP158270">
    <property type="protein sequence ID" value="XDJ90426.1"/>
    <property type="molecule type" value="Genomic_DNA"/>
</dbReference>
<dbReference type="GeneID" id="93065879"/>
<evidence type="ECO:0000313" key="6">
    <source>
        <dbReference type="EMBL" id="XDJ64484.1"/>
    </source>
</evidence>
<evidence type="ECO:0000313" key="15">
    <source>
        <dbReference type="EMBL" id="XDJ93658.1"/>
    </source>
</evidence>
<evidence type="ECO:0000313" key="10">
    <source>
        <dbReference type="EMBL" id="XDJ76183.1"/>
    </source>
</evidence>
<evidence type="ECO:0000313" key="8">
    <source>
        <dbReference type="EMBL" id="XDJ70879.1"/>
    </source>
</evidence>
<evidence type="ECO:0000313" key="1">
    <source>
        <dbReference type="EMBL" id="XDJ45152.1"/>
    </source>
</evidence>
<dbReference type="EMBL" id="CP158272">
    <property type="protein sequence ID" value="XDK00005.1"/>
    <property type="molecule type" value="Genomic_DNA"/>
</dbReference>
<evidence type="ECO:0000313" key="4">
    <source>
        <dbReference type="EMBL" id="XDJ58365.1"/>
    </source>
</evidence>